<dbReference type="EMBL" id="AZBU02000003">
    <property type="protein sequence ID" value="TKR88487.1"/>
    <property type="molecule type" value="Genomic_DNA"/>
</dbReference>
<organism evidence="2 3">
    <name type="scientific">Steinernema carpocapsae</name>
    <name type="common">Entomopathogenic nematode</name>
    <dbReference type="NCBI Taxonomy" id="34508"/>
    <lineage>
        <taxon>Eukaryota</taxon>
        <taxon>Metazoa</taxon>
        <taxon>Ecdysozoa</taxon>
        <taxon>Nematoda</taxon>
        <taxon>Chromadorea</taxon>
        <taxon>Rhabditida</taxon>
        <taxon>Tylenchina</taxon>
        <taxon>Panagrolaimomorpha</taxon>
        <taxon>Strongyloidoidea</taxon>
        <taxon>Steinernematidae</taxon>
        <taxon>Steinernema</taxon>
    </lineage>
</organism>
<feature type="compositionally biased region" description="Low complexity" evidence="1">
    <location>
        <begin position="188"/>
        <end position="199"/>
    </location>
</feature>
<feature type="compositionally biased region" description="Basic and acidic residues" evidence="1">
    <location>
        <begin position="220"/>
        <end position="229"/>
    </location>
</feature>
<evidence type="ECO:0000313" key="3">
    <source>
        <dbReference type="Proteomes" id="UP000298663"/>
    </source>
</evidence>
<feature type="compositionally biased region" description="Basic and acidic residues" evidence="1">
    <location>
        <begin position="317"/>
        <end position="329"/>
    </location>
</feature>
<protein>
    <submittedName>
        <fullName evidence="2">Uncharacterized protein</fullName>
    </submittedName>
</protein>
<comment type="caution">
    <text evidence="2">The sequence shown here is derived from an EMBL/GenBank/DDBJ whole genome shotgun (WGS) entry which is preliminary data.</text>
</comment>
<feature type="compositionally biased region" description="Polar residues" evidence="1">
    <location>
        <begin position="84"/>
        <end position="98"/>
    </location>
</feature>
<feature type="compositionally biased region" description="Polar residues" evidence="1">
    <location>
        <begin position="114"/>
        <end position="124"/>
    </location>
</feature>
<evidence type="ECO:0000256" key="1">
    <source>
        <dbReference type="SAM" id="MobiDB-lite"/>
    </source>
</evidence>
<sequence>MQQVERVTMDNTTALNVMIKNQERRREEKKMAKATKMVKSGKRRREGKWDSIIERLDGQGKKLQEMQKMMQTIFQHFQQGPGLSGQQFEPSSTPSTGEGTPASDQIEKPEVKFSTVSPLVTDNQDVPEISGPILPKVQEKSNEPQAMSRPTVHVPVKLIKLDGTASENESQKVTEKPGPSTKTPHENPTSQEPSQSTEQQEGHSASRPVRKAAVPKAVPKKPEKLEPKKPQATAKAENSTGPNLSAIKPLPRACKAVTEPRNQEALEKLGPSPMKLQAKPKTPSPVNETIKPLARACKTVPDHDPTSSPISSPASHSTDKKAVKHKDLYQAHGAAKRPPLSQPCPGPSTAFYGSPNPAIERINKEIAENKSSSSLKRPANLFRAAKNVIKAPAPESDPSPQVYYSRLRLKDAPEGPAAKRSRCSRSKSQSIAERTRARTKTPVAKRK</sequence>
<feature type="region of interest" description="Disordered" evidence="1">
    <location>
        <begin position="22"/>
        <end position="46"/>
    </location>
</feature>
<dbReference type="AlphaFoldDB" id="A0A4U5NXY9"/>
<feature type="compositionally biased region" description="Low complexity" evidence="1">
    <location>
        <begin position="306"/>
        <end position="316"/>
    </location>
</feature>
<feature type="region of interest" description="Disordered" evidence="1">
    <location>
        <begin position="388"/>
        <end position="447"/>
    </location>
</feature>
<feature type="region of interest" description="Disordered" evidence="1">
    <location>
        <begin position="80"/>
        <end position="356"/>
    </location>
</feature>
<name>A0A4U5NXY9_STECR</name>
<dbReference type="Proteomes" id="UP000298663">
    <property type="component" value="Unassembled WGS sequence"/>
</dbReference>
<proteinExistence type="predicted"/>
<accession>A0A4U5NXY9</accession>
<gene>
    <name evidence="2" type="ORF">L596_012720</name>
</gene>
<feature type="compositionally biased region" description="Basic residues" evidence="1">
    <location>
        <begin position="437"/>
        <end position="447"/>
    </location>
</feature>
<feature type="compositionally biased region" description="Basic and acidic residues" evidence="1">
    <location>
        <begin position="22"/>
        <end position="31"/>
    </location>
</feature>
<keyword evidence="3" id="KW-1185">Reference proteome</keyword>
<evidence type="ECO:0000313" key="2">
    <source>
        <dbReference type="EMBL" id="TKR88487.1"/>
    </source>
</evidence>
<reference evidence="2 3" key="2">
    <citation type="journal article" date="2019" name="G3 (Bethesda)">
        <title>Hybrid Assembly of the Genome of the Entomopathogenic Nematode Steinernema carpocapsae Identifies the X-Chromosome.</title>
        <authorList>
            <person name="Serra L."/>
            <person name="Macchietto M."/>
            <person name="Macias-Munoz A."/>
            <person name="McGill C.J."/>
            <person name="Rodriguez I.M."/>
            <person name="Rodriguez B."/>
            <person name="Murad R."/>
            <person name="Mortazavi A."/>
        </authorList>
    </citation>
    <scope>NUCLEOTIDE SEQUENCE [LARGE SCALE GENOMIC DNA]</scope>
    <source>
        <strain evidence="2 3">ALL</strain>
    </source>
</reference>
<reference evidence="2 3" key="1">
    <citation type="journal article" date="2015" name="Genome Biol.">
        <title>Comparative genomics of Steinernema reveals deeply conserved gene regulatory networks.</title>
        <authorList>
            <person name="Dillman A.R."/>
            <person name="Macchietto M."/>
            <person name="Porter C.F."/>
            <person name="Rogers A."/>
            <person name="Williams B."/>
            <person name="Antoshechkin I."/>
            <person name="Lee M.M."/>
            <person name="Goodwin Z."/>
            <person name="Lu X."/>
            <person name="Lewis E.E."/>
            <person name="Goodrich-Blair H."/>
            <person name="Stock S.P."/>
            <person name="Adams B.J."/>
            <person name="Sternberg P.W."/>
            <person name="Mortazavi A."/>
        </authorList>
    </citation>
    <scope>NUCLEOTIDE SEQUENCE [LARGE SCALE GENOMIC DNA]</scope>
    <source>
        <strain evidence="2 3">ALL</strain>
    </source>
</reference>